<feature type="region of interest" description="Disordered" evidence="2">
    <location>
        <begin position="763"/>
        <end position="797"/>
    </location>
</feature>
<feature type="coiled-coil region" evidence="1">
    <location>
        <begin position="76"/>
        <end position="295"/>
    </location>
</feature>
<proteinExistence type="predicted"/>
<feature type="coiled-coil region" evidence="1">
    <location>
        <begin position="340"/>
        <end position="587"/>
    </location>
</feature>
<dbReference type="Proteomes" id="UP001190700">
    <property type="component" value="Unassembled WGS sequence"/>
</dbReference>
<dbReference type="EMBL" id="LGRX02006802">
    <property type="protein sequence ID" value="KAK3276048.1"/>
    <property type="molecule type" value="Genomic_DNA"/>
</dbReference>
<comment type="caution">
    <text evidence="3">The sequence shown here is derived from an EMBL/GenBank/DDBJ whole genome shotgun (WGS) entry which is preliminary data.</text>
</comment>
<name>A0AAE0L8K0_9CHLO</name>
<feature type="compositionally biased region" description="Basic and acidic residues" evidence="2">
    <location>
        <begin position="763"/>
        <end position="791"/>
    </location>
</feature>
<evidence type="ECO:0000256" key="2">
    <source>
        <dbReference type="SAM" id="MobiDB-lite"/>
    </source>
</evidence>
<keyword evidence="1" id="KW-0175">Coiled coil</keyword>
<protein>
    <submittedName>
        <fullName evidence="3">Uncharacterized protein</fullName>
    </submittedName>
</protein>
<evidence type="ECO:0000313" key="4">
    <source>
        <dbReference type="Proteomes" id="UP001190700"/>
    </source>
</evidence>
<reference evidence="3 4" key="1">
    <citation type="journal article" date="2015" name="Genome Biol. Evol.">
        <title>Comparative Genomics of a Bacterivorous Green Alga Reveals Evolutionary Causalities and Consequences of Phago-Mixotrophic Mode of Nutrition.</title>
        <authorList>
            <person name="Burns J.A."/>
            <person name="Paasch A."/>
            <person name="Narechania A."/>
            <person name="Kim E."/>
        </authorList>
    </citation>
    <scope>NUCLEOTIDE SEQUENCE [LARGE SCALE GENOMIC DNA]</scope>
    <source>
        <strain evidence="3 4">PLY_AMNH</strain>
    </source>
</reference>
<gene>
    <name evidence="3" type="ORF">CYMTET_15856</name>
</gene>
<accession>A0AAE0L8K0</accession>
<feature type="region of interest" description="Disordered" evidence="2">
    <location>
        <begin position="893"/>
        <end position="932"/>
    </location>
</feature>
<evidence type="ECO:0000256" key="1">
    <source>
        <dbReference type="SAM" id="Coils"/>
    </source>
</evidence>
<evidence type="ECO:0000313" key="3">
    <source>
        <dbReference type="EMBL" id="KAK3276048.1"/>
    </source>
</evidence>
<feature type="coiled-coil region" evidence="1">
    <location>
        <begin position="624"/>
        <end position="714"/>
    </location>
</feature>
<keyword evidence="4" id="KW-1185">Reference proteome</keyword>
<sequence length="1204" mass="138452">AVQLSQVALAAEEQIGAGELSAEAEHDKLRIQMENKLHDTRAELEVKIDLEMHTRKEVEHRLALIEEDLHSRSEALEAKSKSLTDLKEDMTRAKDEIKIKASELAKVEERMHESLRERASLEEKLARSVVFAEERETERARLEQELHGAREEVRGAASVEHELQQQLRHLEVEHANYKAQEEHQRQLVQKLMEGKEEELKEKEEEAARLREEIRMVQQELEESTEERVQMEWQLKEAQSDLMRVTEHFQELLSREKEMQGKMAEQSMKMQEESRVAQQTQEAAALENQLLRIELDSREGEFQSLKAKDEEANEQHFRERNETNMALLKVQDELRVAKHTIEVMRLELEQEKKGREEAIEELDRARTSALTIKEEEVKGHLELQNAMMGLRSEKQVMQNRVQDAEKLVSELELKLDSSQKELAEVYNQLQEEKMQRAAERMEAADEIAKLKSRHSTDLMEWEYGARALQDQADTAFREVKRQLEKTKEELHRAVEGQVIAEKEAKEKEVEKERIVVETEEILMQRREEAEALRDKMQEAEKVMAAQLRAAKTLESTLESKLNKASDQIQSSEERIASMQEEMVRRAAEAHGDRVLNQALHEATSSMQKEKDSTLMARVRAERVALAAMNGQKRMATRKVQDLTDQLKQLGGQIEEMNTKQQQWEENVKVEMQDLTKRLGECELVRNTLMGVQKQKLDLEGKIEALHAEAEEMSAQVSKDLVKRDEDVKRVIGAKEEHFETVSRLQQERIASLERSLEEKMEEMHRKVKASEEEIQKTREGHEAEFRERESKHRASCTSYEDMISKREDELRQQKERASLIEAEKLRVEEQKLQVEEQKMKQENELQAALRKTQEGQLSEARRIFHLFEVTKKHTKDLDDEMDHAYGDLQLYATETPETLPETPRLRERSKSVLTSQKEKRRKSAFVASGDADPEVEDHVVEGLSKNQELVSDFELTAQYMTEIIAGAAAQSKSFRDVITTMSNKAESVQQELKGVREELKSAREELQEEYEESFSVAKERDELRKTLADEISKAVEKSETFASEVQGQLDAAMAQAQLDQAALSESGQNASVLEERMQAVMRERDAVKVQLADLVTETAQKDMEVNPMLRCCAPAVAQQVLYAAVALSGLCLTLRWPQWRGLATPVPAAPLHRNGAPIGYVNALSLWTRPVLPSGCFRAGAAWVREPLIAEDTGELCQALLCQEV</sequence>
<feature type="non-terminal residue" evidence="3">
    <location>
        <position position="1"/>
    </location>
</feature>
<feature type="coiled-coil region" evidence="1">
    <location>
        <begin position="977"/>
        <end position="1015"/>
    </location>
</feature>
<dbReference type="AlphaFoldDB" id="A0AAE0L8K0"/>
<organism evidence="3 4">
    <name type="scientific">Cymbomonas tetramitiformis</name>
    <dbReference type="NCBI Taxonomy" id="36881"/>
    <lineage>
        <taxon>Eukaryota</taxon>
        <taxon>Viridiplantae</taxon>
        <taxon>Chlorophyta</taxon>
        <taxon>Pyramimonadophyceae</taxon>
        <taxon>Pyramimonadales</taxon>
        <taxon>Pyramimonadaceae</taxon>
        <taxon>Cymbomonas</taxon>
    </lineage>
</organism>